<feature type="region of interest" description="Disordered" evidence="4">
    <location>
        <begin position="918"/>
        <end position="959"/>
    </location>
</feature>
<evidence type="ECO:0000313" key="7">
    <source>
        <dbReference type="EMBL" id="KAK0667690.1"/>
    </source>
</evidence>
<keyword evidence="7" id="KW-0378">Hydrolase</keyword>
<dbReference type="InterPro" id="IPR000375">
    <property type="entry name" value="Dynamin_stalk"/>
</dbReference>
<keyword evidence="2" id="KW-0342">GTP-binding</keyword>
<keyword evidence="3" id="KW-0175">Coiled coil</keyword>
<dbReference type="PROSITE" id="PS51388">
    <property type="entry name" value="GED"/>
    <property type="match status" value="1"/>
</dbReference>
<dbReference type="Gene3D" id="3.40.50.300">
    <property type="entry name" value="P-loop containing nucleotide triphosphate hydrolases"/>
    <property type="match status" value="1"/>
</dbReference>
<dbReference type="PANTHER" id="PTHR11566">
    <property type="entry name" value="DYNAMIN"/>
    <property type="match status" value="1"/>
</dbReference>
<dbReference type="GO" id="GO:0006897">
    <property type="term" value="P:endocytosis"/>
    <property type="evidence" value="ECO:0007669"/>
    <property type="project" value="TreeGrafter"/>
</dbReference>
<dbReference type="FunFam" id="3.40.50.300:FF:001425">
    <property type="entry name" value="Dynamin GTPase, putative"/>
    <property type="match status" value="1"/>
</dbReference>
<organism evidence="7 8">
    <name type="scientific">Cercophora samala</name>
    <dbReference type="NCBI Taxonomy" id="330535"/>
    <lineage>
        <taxon>Eukaryota</taxon>
        <taxon>Fungi</taxon>
        <taxon>Dikarya</taxon>
        <taxon>Ascomycota</taxon>
        <taxon>Pezizomycotina</taxon>
        <taxon>Sordariomycetes</taxon>
        <taxon>Sordariomycetidae</taxon>
        <taxon>Sordariales</taxon>
        <taxon>Lasiosphaeriaceae</taxon>
        <taxon>Cercophora</taxon>
    </lineage>
</organism>
<feature type="region of interest" description="Disordered" evidence="4">
    <location>
        <begin position="430"/>
        <end position="451"/>
    </location>
</feature>
<dbReference type="InterPro" id="IPR001401">
    <property type="entry name" value="Dynamin_GTPase"/>
</dbReference>
<dbReference type="EMBL" id="JAULSY010000068">
    <property type="protein sequence ID" value="KAK0667690.1"/>
    <property type="molecule type" value="Genomic_DNA"/>
</dbReference>
<evidence type="ECO:0000256" key="2">
    <source>
        <dbReference type="ARBA" id="ARBA00023134"/>
    </source>
</evidence>
<dbReference type="PROSITE" id="PS51718">
    <property type="entry name" value="G_DYNAMIN_2"/>
    <property type="match status" value="1"/>
</dbReference>
<dbReference type="CDD" id="cd08771">
    <property type="entry name" value="DLP_1"/>
    <property type="match status" value="1"/>
</dbReference>
<feature type="compositionally biased region" description="Polar residues" evidence="4">
    <location>
        <begin position="922"/>
        <end position="933"/>
    </location>
</feature>
<evidence type="ECO:0000256" key="3">
    <source>
        <dbReference type="SAM" id="Coils"/>
    </source>
</evidence>
<evidence type="ECO:0000259" key="5">
    <source>
        <dbReference type="PROSITE" id="PS51388"/>
    </source>
</evidence>
<dbReference type="SUPFAM" id="SSF52540">
    <property type="entry name" value="P-loop containing nucleoside triphosphate hydrolases"/>
    <property type="match status" value="1"/>
</dbReference>
<feature type="compositionally biased region" description="Low complexity" evidence="4">
    <location>
        <begin position="775"/>
        <end position="793"/>
    </location>
</feature>
<evidence type="ECO:0000313" key="8">
    <source>
        <dbReference type="Proteomes" id="UP001174997"/>
    </source>
</evidence>
<dbReference type="Pfam" id="PF01031">
    <property type="entry name" value="Dynamin_M"/>
    <property type="match status" value="1"/>
</dbReference>
<dbReference type="GO" id="GO:0005874">
    <property type="term" value="C:microtubule"/>
    <property type="evidence" value="ECO:0007669"/>
    <property type="project" value="TreeGrafter"/>
</dbReference>
<dbReference type="SMART" id="SM00053">
    <property type="entry name" value="DYNc"/>
    <property type="match status" value="1"/>
</dbReference>
<evidence type="ECO:0000259" key="6">
    <source>
        <dbReference type="PROSITE" id="PS51718"/>
    </source>
</evidence>
<protein>
    <submittedName>
        <fullName evidence="7">P-loop containing nucleoside triphosphate hydrolase protein</fullName>
    </submittedName>
</protein>
<dbReference type="Pfam" id="PF00350">
    <property type="entry name" value="Dynamin_N"/>
    <property type="match status" value="1"/>
</dbReference>
<dbReference type="Proteomes" id="UP001174997">
    <property type="component" value="Unassembled WGS sequence"/>
</dbReference>
<feature type="domain" description="Dynamin-type G" evidence="6">
    <location>
        <begin position="36"/>
        <end position="317"/>
    </location>
</feature>
<dbReference type="GO" id="GO:0048312">
    <property type="term" value="P:intracellular distribution of mitochondria"/>
    <property type="evidence" value="ECO:0007669"/>
    <property type="project" value="TreeGrafter"/>
</dbReference>
<keyword evidence="1" id="KW-0547">Nucleotide-binding</keyword>
<dbReference type="GO" id="GO:0005739">
    <property type="term" value="C:mitochondrion"/>
    <property type="evidence" value="ECO:0007669"/>
    <property type="project" value="TreeGrafter"/>
</dbReference>
<feature type="domain" description="GED" evidence="5">
    <location>
        <begin position="635"/>
        <end position="726"/>
    </location>
</feature>
<dbReference type="InterPro" id="IPR045063">
    <property type="entry name" value="Dynamin_N"/>
</dbReference>
<evidence type="ECO:0000256" key="4">
    <source>
        <dbReference type="SAM" id="MobiDB-lite"/>
    </source>
</evidence>
<dbReference type="GO" id="GO:0016559">
    <property type="term" value="P:peroxisome fission"/>
    <property type="evidence" value="ECO:0007669"/>
    <property type="project" value="TreeGrafter"/>
</dbReference>
<proteinExistence type="predicted"/>
<feature type="coiled-coil region" evidence="3">
    <location>
        <begin position="309"/>
        <end position="340"/>
    </location>
</feature>
<dbReference type="GO" id="GO:0016020">
    <property type="term" value="C:membrane"/>
    <property type="evidence" value="ECO:0007669"/>
    <property type="project" value="TreeGrafter"/>
</dbReference>
<feature type="region of interest" description="Disordered" evidence="4">
    <location>
        <begin position="846"/>
        <end position="899"/>
    </location>
</feature>
<dbReference type="InterPro" id="IPR027417">
    <property type="entry name" value="P-loop_NTPase"/>
</dbReference>
<dbReference type="InterPro" id="IPR030381">
    <property type="entry name" value="G_DYNAMIN_dom"/>
</dbReference>
<reference evidence="7" key="1">
    <citation type="submission" date="2023-06" db="EMBL/GenBank/DDBJ databases">
        <title>Genome-scale phylogeny and comparative genomics of the fungal order Sordariales.</title>
        <authorList>
            <consortium name="Lawrence Berkeley National Laboratory"/>
            <person name="Hensen N."/>
            <person name="Bonometti L."/>
            <person name="Westerberg I."/>
            <person name="Brannstrom I.O."/>
            <person name="Guillou S."/>
            <person name="Cros-Aarteil S."/>
            <person name="Calhoun S."/>
            <person name="Haridas S."/>
            <person name="Kuo A."/>
            <person name="Mondo S."/>
            <person name="Pangilinan J."/>
            <person name="Riley R."/>
            <person name="Labutti K."/>
            <person name="Andreopoulos B."/>
            <person name="Lipzen A."/>
            <person name="Chen C."/>
            <person name="Yanf M."/>
            <person name="Daum C."/>
            <person name="Ng V."/>
            <person name="Clum A."/>
            <person name="Steindorff A."/>
            <person name="Ohm R."/>
            <person name="Martin F."/>
            <person name="Silar P."/>
            <person name="Natvig D."/>
            <person name="Lalanne C."/>
            <person name="Gautier V."/>
            <person name="Ament-Velasquez S.L."/>
            <person name="Kruys A."/>
            <person name="Hutchinson M.I."/>
            <person name="Powell A.J."/>
            <person name="Barry K."/>
            <person name="Miller A.N."/>
            <person name="Grigoriev I.V."/>
            <person name="Debuchy R."/>
            <person name="Gladieux P."/>
            <person name="Thoren M.H."/>
            <person name="Johannesson H."/>
        </authorList>
    </citation>
    <scope>NUCLEOTIDE SEQUENCE</scope>
    <source>
        <strain evidence="7">CBS 307.81</strain>
    </source>
</reference>
<dbReference type="InterPro" id="IPR020850">
    <property type="entry name" value="GED_dom"/>
</dbReference>
<feature type="compositionally biased region" description="Low complexity" evidence="4">
    <location>
        <begin position="849"/>
        <end position="860"/>
    </location>
</feature>
<dbReference type="PRINTS" id="PR00195">
    <property type="entry name" value="DYNAMIN"/>
</dbReference>
<dbReference type="GO" id="GO:0008017">
    <property type="term" value="F:microtubule binding"/>
    <property type="evidence" value="ECO:0007669"/>
    <property type="project" value="TreeGrafter"/>
</dbReference>
<keyword evidence="8" id="KW-1185">Reference proteome</keyword>
<feature type="region of interest" description="Disordered" evidence="4">
    <location>
        <begin position="729"/>
        <end position="825"/>
    </location>
</feature>
<accession>A0AA40D8Z1</accession>
<dbReference type="PANTHER" id="PTHR11566:SF149">
    <property type="entry name" value="GTPASE, PUTATIVE (AFU_ORTHOLOGUE AFUA_6G11890)-RELATED"/>
    <property type="match status" value="1"/>
</dbReference>
<dbReference type="InterPro" id="IPR022812">
    <property type="entry name" value="Dynamin"/>
</dbReference>
<comment type="caution">
    <text evidence="7">The sequence shown here is derived from an EMBL/GenBank/DDBJ whole genome shotgun (WGS) entry which is preliminary data.</text>
</comment>
<sequence length="959" mass="104401">MAAAQLDLAAVQQLAAEQRALLDTIDELRKLGLGKFVQLPQLIVVGDQSSGKSSVLEAISRVRFPIKDGLCTRFATELVLRQAPHTRVNVQIQNDAGNVDDHVFDRTGLSNDELPDIIEEAKEVMGVGTGSSTFSEQVLRVEISGPHVPQLTLVDLPGFYHNETENQEAGGVAVVNRLADKYMRQKNSIILAVVSAQSELAAQKVLNEARKHDSTRERTLGIITKPDKVDHGSHNEGQYLRLAENKEGSHKLALGWHVLRNRTHMETTSTDAERDEAEKSFFRGGVWTTIKAQDRGIESLRDKLSQVLLAHIQRKLPELIEDIEQLIKQRQIRLKELGEQRSTPQAMRTYLTKISSRFRELAGEAVRGNYLDDFFGGLYPDPDSTEYTDARIKKLRALVRDLNRAFAHILLAKGNRRKILWDDDTWDKYSDGGESGNEENDGSEPELPPHLHQLLDHYPSEDPATVSLANLRAELEAMASENQGTEFPGSPNDRLTLRLFRDQSQPWEDIAQRHIRLITEISQRFTEKLIDHIVGGDSKTAQALLREYVDPFFQQKASLLGAKLKELLYHYMHGYDPMPLLKSTPSRRGGERRVQQTARQLEKVYPNLEGLTHEHVSRAVLQAASESTPSSDFGTDKIIESMANYYDRSLDIFIDNVVVLGLENCLLRHLPTILDPDMVPNMTDADVEKVAAESRPVRQEREELQVQLAKLQSGHAACRAFQPRDLHSFSASGRNGMGNGGTNLVLRRGPSLSPAPIPSIETETVDRQSTATLGRTPSSSSTSTSTPPVSRPVAPAPVPATAPAPRSIFADTTKPPAPTTGGLFAAPASTSNGLFATKSLAPNTGGLFAPSNPATTTPSPFDAQAAPRGSGVFGNLPPSNSSPFSSSFPSTNPSSSVANKAPASGIFSNAPTVAFPSGGLFGSSSNKNASATDGSRPVQAPGLGLFGSPASKTGGAKGS</sequence>
<dbReference type="GO" id="GO:0003924">
    <property type="term" value="F:GTPase activity"/>
    <property type="evidence" value="ECO:0007669"/>
    <property type="project" value="InterPro"/>
</dbReference>
<gene>
    <name evidence="7" type="ORF">QBC41DRAFT_134379</name>
</gene>
<dbReference type="GO" id="GO:0000266">
    <property type="term" value="P:mitochondrial fission"/>
    <property type="evidence" value="ECO:0007669"/>
    <property type="project" value="TreeGrafter"/>
</dbReference>
<dbReference type="GO" id="GO:0005525">
    <property type="term" value="F:GTP binding"/>
    <property type="evidence" value="ECO:0007669"/>
    <property type="project" value="InterPro"/>
</dbReference>
<evidence type="ECO:0000256" key="1">
    <source>
        <dbReference type="ARBA" id="ARBA00022741"/>
    </source>
</evidence>
<feature type="compositionally biased region" description="Low complexity" evidence="4">
    <location>
        <begin position="877"/>
        <end position="896"/>
    </location>
</feature>
<name>A0AA40D8Z1_9PEZI</name>
<dbReference type="AlphaFoldDB" id="A0AA40D8Z1"/>